<dbReference type="EMBL" id="CAXAMN010017102">
    <property type="protein sequence ID" value="CAK9049724.1"/>
    <property type="molecule type" value="Genomic_DNA"/>
</dbReference>
<name>A0ABP0ME16_9DINO</name>
<sequence>GMKLCPRIGEAAARARVRRAKSLEAAKRCQSEAEAEARAAARAEAAAAIAAHRKRAARRAASEKRARRCAMRQEEELHSLAAMRREEQRCMGLRYAKSANRRVESERIRREDLTRKVLASLHAEQAARREAELRKGQELQQRCQDADFAHCKALVESRRRRHGSTPPRNSSFHLPPIDKRGLVPEELA</sequence>
<comment type="caution">
    <text evidence="2">The sequence shown here is derived from an EMBL/GenBank/DDBJ whole genome shotgun (WGS) entry which is preliminary data.</text>
</comment>
<feature type="region of interest" description="Disordered" evidence="1">
    <location>
        <begin position="157"/>
        <end position="188"/>
    </location>
</feature>
<evidence type="ECO:0008006" key="4">
    <source>
        <dbReference type="Google" id="ProtNLM"/>
    </source>
</evidence>
<protein>
    <recommendedName>
        <fullName evidence="4">Meiosis-specific nuclear structural protein 1</fullName>
    </recommendedName>
</protein>
<feature type="compositionally biased region" description="Basic and acidic residues" evidence="1">
    <location>
        <begin position="176"/>
        <end position="188"/>
    </location>
</feature>
<evidence type="ECO:0000313" key="3">
    <source>
        <dbReference type="Proteomes" id="UP001642484"/>
    </source>
</evidence>
<feature type="non-terminal residue" evidence="2">
    <location>
        <position position="1"/>
    </location>
</feature>
<accession>A0ABP0ME16</accession>
<keyword evidence="3" id="KW-1185">Reference proteome</keyword>
<reference evidence="2 3" key="1">
    <citation type="submission" date="2024-02" db="EMBL/GenBank/DDBJ databases">
        <authorList>
            <person name="Chen Y."/>
            <person name="Shah S."/>
            <person name="Dougan E. K."/>
            <person name="Thang M."/>
            <person name="Chan C."/>
        </authorList>
    </citation>
    <scope>NUCLEOTIDE SEQUENCE [LARGE SCALE GENOMIC DNA]</scope>
</reference>
<gene>
    <name evidence="2" type="ORF">CCMP2556_LOCUS25407</name>
</gene>
<organism evidence="2 3">
    <name type="scientific">Durusdinium trenchii</name>
    <dbReference type="NCBI Taxonomy" id="1381693"/>
    <lineage>
        <taxon>Eukaryota</taxon>
        <taxon>Sar</taxon>
        <taxon>Alveolata</taxon>
        <taxon>Dinophyceae</taxon>
        <taxon>Suessiales</taxon>
        <taxon>Symbiodiniaceae</taxon>
        <taxon>Durusdinium</taxon>
    </lineage>
</organism>
<evidence type="ECO:0000313" key="2">
    <source>
        <dbReference type="EMBL" id="CAK9049724.1"/>
    </source>
</evidence>
<proteinExistence type="predicted"/>
<dbReference type="Proteomes" id="UP001642484">
    <property type="component" value="Unassembled WGS sequence"/>
</dbReference>
<evidence type="ECO:0000256" key="1">
    <source>
        <dbReference type="SAM" id="MobiDB-lite"/>
    </source>
</evidence>